<organism evidence="12 13">
    <name type="scientific">Paeniglutamicibacter kerguelensis</name>
    <dbReference type="NCBI Taxonomy" id="254788"/>
    <lineage>
        <taxon>Bacteria</taxon>
        <taxon>Bacillati</taxon>
        <taxon>Actinomycetota</taxon>
        <taxon>Actinomycetes</taxon>
        <taxon>Micrococcales</taxon>
        <taxon>Micrococcaceae</taxon>
        <taxon>Paeniglutamicibacter</taxon>
    </lineage>
</organism>
<feature type="region of interest" description="Disordered" evidence="9">
    <location>
        <begin position="352"/>
        <end position="377"/>
    </location>
</feature>
<dbReference type="PANTHER" id="PTHR24421">
    <property type="entry name" value="NITRATE/NITRITE SENSOR PROTEIN NARX-RELATED"/>
    <property type="match status" value="1"/>
</dbReference>
<gene>
    <name evidence="12" type="ORF">JOF47_000363</name>
</gene>
<dbReference type="PANTHER" id="PTHR24421:SF10">
    <property type="entry name" value="NITRATE_NITRITE SENSOR PROTEIN NARQ"/>
    <property type="match status" value="1"/>
</dbReference>
<dbReference type="GO" id="GO:0016301">
    <property type="term" value="F:kinase activity"/>
    <property type="evidence" value="ECO:0007669"/>
    <property type="project" value="UniProtKB-KW"/>
</dbReference>
<evidence type="ECO:0000259" key="11">
    <source>
        <dbReference type="Pfam" id="PF07730"/>
    </source>
</evidence>
<evidence type="ECO:0000256" key="9">
    <source>
        <dbReference type="SAM" id="MobiDB-lite"/>
    </source>
</evidence>
<evidence type="ECO:0000256" key="6">
    <source>
        <dbReference type="ARBA" id="ARBA00022777"/>
    </source>
</evidence>
<dbReference type="InterPro" id="IPR050482">
    <property type="entry name" value="Sensor_HK_TwoCompSys"/>
</dbReference>
<evidence type="ECO:0000256" key="7">
    <source>
        <dbReference type="ARBA" id="ARBA00022840"/>
    </source>
</evidence>
<evidence type="ECO:0000313" key="13">
    <source>
        <dbReference type="Proteomes" id="UP001296993"/>
    </source>
</evidence>
<evidence type="ECO:0000313" key="12">
    <source>
        <dbReference type="EMBL" id="MBP2384852.1"/>
    </source>
</evidence>
<keyword evidence="10" id="KW-0472">Membrane</keyword>
<sequence>MLATTFLRSADKSTPWGRIRLEDLTPALSYAGLTWLLHALALAGSNTWGFRDYAQWWPVPLAIGCLAIFLRRLNVPVFAALIAVSGIALLLLGSTGGFFLLFEAVFTLVLLGGPRLSRIAEHGALVLTGLLVVLMYFVTGSAAISVTIGLVVAVTLLMPAEWAGNVRKARDLAASEAQTAAAVAEAAAARAKVQAAEHDMALASERTLMAREVHDVLSARLAAIALQSGASLNAPHDAVLNARAMAEIRVQSVKGIEELNTMIRMLHRGTPLAPAGTLADVPALIETFTGTGLRVRYSNELADAGAGLASALQTALYRAVNESLINFSKHAPHGELELDLAVSDRSVRFTAANPLGGGTGNDPLAQPSTGTGTGLRSMHARSSELGGIFTAEASDDRFTLNMLLPLAER</sequence>
<feature type="transmembrane region" description="Helical" evidence="10">
    <location>
        <begin position="77"/>
        <end position="110"/>
    </location>
</feature>
<keyword evidence="7" id="KW-0067">ATP-binding</keyword>
<accession>A0ABS4X8Q8</accession>
<dbReference type="EMBL" id="JAGIOF010000001">
    <property type="protein sequence ID" value="MBP2384852.1"/>
    <property type="molecule type" value="Genomic_DNA"/>
</dbReference>
<reference evidence="12 13" key="1">
    <citation type="submission" date="2021-03" db="EMBL/GenBank/DDBJ databases">
        <title>Sequencing the genomes of 1000 actinobacteria strains.</title>
        <authorList>
            <person name="Klenk H.-P."/>
        </authorList>
    </citation>
    <scope>NUCLEOTIDE SEQUENCE [LARGE SCALE GENOMIC DNA]</scope>
    <source>
        <strain evidence="12 13">DSM 15797</strain>
    </source>
</reference>
<comment type="caution">
    <text evidence="12">The sequence shown here is derived from an EMBL/GenBank/DDBJ whole genome shotgun (WGS) entry which is preliminary data.</text>
</comment>
<comment type="catalytic activity">
    <reaction evidence="1">
        <text>ATP + protein L-histidine = ADP + protein N-phospho-L-histidine.</text>
        <dbReference type="EC" id="2.7.13.3"/>
    </reaction>
</comment>
<evidence type="ECO:0000256" key="8">
    <source>
        <dbReference type="ARBA" id="ARBA00023012"/>
    </source>
</evidence>
<feature type="transmembrane region" description="Helical" evidence="10">
    <location>
        <begin position="130"/>
        <end position="158"/>
    </location>
</feature>
<dbReference type="EC" id="2.7.13.3" evidence="2"/>
<keyword evidence="10" id="KW-1133">Transmembrane helix</keyword>
<keyword evidence="8" id="KW-0902">Two-component regulatory system</keyword>
<dbReference type="Gene3D" id="1.20.5.1930">
    <property type="match status" value="1"/>
</dbReference>
<evidence type="ECO:0000256" key="5">
    <source>
        <dbReference type="ARBA" id="ARBA00022741"/>
    </source>
</evidence>
<name>A0ABS4X8Q8_9MICC</name>
<evidence type="ECO:0000256" key="4">
    <source>
        <dbReference type="ARBA" id="ARBA00022679"/>
    </source>
</evidence>
<evidence type="ECO:0000256" key="10">
    <source>
        <dbReference type="SAM" id="Phobius"/>
    </source>
</evidence>
<proteinExistence type="predicted"/>
<keyword evidence="10" id="KW-0812">Transmembrane</keyword>
<keyword evidence="3" id="KW-0597">Phosphoprotein</keyword>
<protein>
    <recommendedName>
        <fullName evidence="2">histidine kinase</fullName>
        <ecNumber evidence="2">2.7.13.3</ecNumber>
    </recommendedName>
</protein>
<dbReference type="Pfam" id="PF07730">
    <property type="entry name" value="HisKA_3"/>
    <property type="match status" value="1"/>
</dbReference>
<dbReference type="RefSeq" id="WP_209995566.1">
    <property type="nucleotide sequence ID" value="NZ_BAAAJY010000006.1"/>
</dbReference>
<dbReference type="InterPro" id="IPR036890">
    <property type="entry name" value="HATPase_C_sf"/>
</dbReference>
<feature type="domain" description="Signal transduction histidine kinase subgroup 3 dimerisation and phosphoacceptor" evidence="11">
    <location>
        <begin position="205"/>
        <end position="267"/>
    </location>
</feature>
<dbReference type="Gene3D" id="3.30.565.10">
    <property type="entry name" value="Histidine kinase-like ATPase, C-terminal domain"/>
    <property type="match status" value="1"/>
</dbReference>
<keyword evidence="5" id="KW-0547">Nucleotide-binding</keyword>
<dbReference type="Proteomes" id="UP001296993">
    <property type="component" value="Unassembled WGS sequence"/>
</dbReference>
<dbReference type="InterPro" id="IPR011712">
    <property type="entry name" value="Sig_transdc_His_kin_sub3_dim/P"/>
</dbReference>
<evidence type="ECO:0000256" key="3">
    <source>
        <dbReference type="ARBA" id="ARBA00022553"/>
    </source>
</evidence>
<evidence type="ECO:0000256" key="2">
    <source>
        <dbReference type="ARBA" id="ARBA00012438"/>
    </source>
</evidence>
<keyword evidence="13" id="KW-1185">Reference proteome</keyword>
<evidence type="ECO:0000256" key="1">
    <source>
        <dbReference type="ARBA" id="ARBA00000085"/>
    </source>
</evidence>
<feature type="transmembrane region" description="Helical" evidence="10">
    <location>
        <begin position="54"/>
        <end position="70"/>
    </location>
</feature>
<keyword evidence="6 12" id="KW-0418">Kinase</keyword>
<keyword evidence="4" id="KW-0808">Transferase</keyword>
<feature type="transmembrane region" description="Helical" evidence="10">
    <location>
        <begin position="27"/>
        <end position="48"/>
    </location>
</feature>